<evidence type="ECO:0000313" key="2">
    <source>
        <dbReference type="Proteomes" id="UP001054945"/>
    </source>
</evidence>
<protein>
    <submittedName>
        <fullName evidence="1">Uncharacterized protein</fullName>
    </submittedName>
</protein>
<accession>A0AAV4V9Q2</accession>
<name>A0AAV4V9Q2_CAEEX</name>
<gene>
    <name evidence="1" type="ORF">CEXT_447851</name>
</gene>
<dbReference type="EMBL" id="BPLR01014150">
    <property type="protein sequence ID" value="GIY66744.1"/>
    <property type="molecule type" value="Genomic_DNA"/>
</dbReference>
<dbReference type="AlphaFoldDB" id="A0AAV4V9Q2"/>
<evidence type="ECO:0000313" key="1">
    <source>
        <dbReference type="EMBL" id="GIY66744.1"/>
    </source>
</evidence>
<proteinExistence type="predicted"/>
<dbReference type="Proteomes" id="UP001054945">
    <property type="component" value="Unassembled WGS sequence"/>
</dbReference>
<comment type="caution">
    <text evidence="1">The sequence shown here is derived from an EMBL/GenBank/DDBJ whole genome shotgun (WGS) entry which is preliminary data.</text>
</comment>
<sequence length="113" mass="12833">MTIIPTAHLGKPLCVIKENPEFVTTDSTTVVIGWLRGWTELIKPNKNIFHAFVNTIKTWGRLMTMNERNNTAFDVSGYPTIQSIYFADHFLIPHYHADTSLASMGQKPLAHFD</sequence>
<organism evidence="1 2">
    <name type="scientific">Caerostris extrusa</name>
    <name type="common">Bark spider</name>
    <name type="synonym">Caerostris bankana</name>
    <dbReference type="NCBI Taxonomy" id="172846"/>
    <lineage>
        <taxon>Eukaryota</taxon>
        <taxon>Metazoa</taxon>
        <taxon>Ecdysozoa</taxon>
        <taxon>Arthropoda</taxon>
        <taxon>Chelicerata</taxon>
        <taxon>Arachnida</taxon>
        <taxon>Araneae</taxon>
        <taxon>Araneomorphae</taxon>
        <taxon>Entelegynae</taxon>
        <taxon>Araneoidea</taxon>
        <taxon>Araneidae</taxon>
        <taxon>Caerostris</taxon>
    </lineage>
</organism>
<reference evidence="1 2" key="1">
    <citation type="submission" date="2021-06" db="EMBL/GenBank/DDBJ databases">
        <title>Caerostris extrusa draft genome.</title>
        <authorList>
            <person name="Kono N."/>
            <person name="Arakawa K."/>
        </authorList>
    </citation>
    <scope>NUCLEOTIDE SEQUENCE [LARGE SCALE GENOMIC DNA]</scope>
</reference>
<keyword evidence="2" id="KW-1185">Reference proteome</keyword>